<feature type="domain" description="U3 small nucleolar RNA-associated protein 20 N-terminal" evidence="2">
    <location>
        <begin position="843"/>
        <end position="1419"/>
    </location>
</feature>
<dbReference type="PANTHER" id="PTHR17695:SF11">
    <property type="entry name" value="SMALL SUBUNIT PROCESSOME COMPONENT 20 HOMOLOG"/>
    <property type="match status" value="1"/>
</dbReference>
<feature type="region of interest" description="Disordered" evidence="1">
    <location>
        <begin position="2304"/>
        <end position="2326"/>
    </location>
</feature>
<dbReference type="Pfam" id="PF20416">
    <property type="entry name" value="UTP20"/>
    <property type="match status" value="1"/>
</dbReference>
<evidence type="ECO:0000313" key="6">
    <source>
        <dbReference type="Proteomes" id="UP000774326"/>
    </source>
</evidence>
<dbReference type="SUPFAM" id="SSF48371">
    <property type="entry name" value="ARM repeat"/>
    <property type="match status" value="3"/>
</dbReference>
<feature type="compositionally biased region" description="Acidic residues" evidence="1">
    <location>
        <begin position="2310"/>
        <end position="2324"/>
    </location>
</feature>
<sequence>MSTGSEQRDELTLLTNQIRHKLISTSSLAKMSEERVKRFKHRSFKERLDSIKIEPTRKLQKRAFDEAETSHLLASVERGREFNKSAIYTGFVDSIEPISQSLVQILHHKKKIFQLFVTSISKHDVLSLEPLLEALAQFCHDLGPDFMEFYEDAILLIKEAALNTTEPTAIEAEFNCLAFIFKYLSRFLSRDLLQTFRLLFPLFGAKDHVCRFTAEALSFLIRKSSPEELKKVTSYAFESLKEDSSTMKGVVICYSEAISTTQGSIHSKSESIIQCLLDQLDESYAAGVLGDVLVQVIAHASVEAVKDLYTLVLKNALAKLRDDREFFRSYLQILLTLMFAESGAKITDWAVVTPYVEVIFEFSDIPDNTKELIVEVLTVFIRNCSSEVLMMFHSHLYKFAAAQLGHHFLAFIKTTFGFSEEKSKKFSGPYLQDFINKNHSKYGEHISLFIRDFENSGFLSRSERIGELHVFFPSSSTDLLFKELDDLEVQSSKDLYQVYWRMVIISYAGAKNSNSLRNLLSKVDSFEDECQLKKHVLSQIIVSLEDIDVVNKYSTTLYTSLVFLRGLPQSFELTEDYVLLFSSNLLSSDHNLRLATLNVLRRFDVDPSLSDIIGKCAIIEEIPVTFNTARDIQTRLRNLFTTFKNLDDKTTLVTNVLYKFVFGLLSSKFSPIWQSIFECLPVVDNYNQELLWSIIRVFIADDRETVDFAGFIADKESSTDSEFFSSDKRLNGIVDSVRNSISFYSDRQSSLLADAEEQYGVKEYPQFMRGHAFKALRILTRVADKFQKDVVSLLLDSDSNVTGSAVDADEDVDMDAAADEDDDIETPQSLVTATSKGSKIYGKHLIELLDLFAAWKKLKKVDRSDEIFKKCLSYLSFKDLGVRKAALNVIFNFHNPAVEKFKDNLSNMLDDITFRDEITKLLSNNEESSIGVEDNDVVMDIVLRLLLGKIQTNDTSGHKKGFKASSILVLTHLRASYIEKFLDIMSEAVDFTERLDDIGPPSDGYLRMATAYSRTLTKVIDTLGEKFKGTLLRIINPLLCTLLSAQASIVAEEAAEEDDVVSQTLARNVRQAGFKNLALLFNLLSDFSWDKYFVVIYEKLLEPRFASFEDENLQQVTSLLSIITSWAKYKSYHELLLINDLQPARNALLLIANVNTKPAVLNQVITFCLDVVKKINGKSAKYKDLVSLVSKTGFDHLPDVLRNSSDLKVNVNCIELLLTLVNQGYVDSQLRRTELIALCTQLLEKPAAQLSKDSRLQIFALLKSLVKDFEGEFGEIQELWDTSSKHLKTLSDRFQRQQLIELFMEFGNKFSECSEISKLIVNLNAFSARGMNEFDYDVRLEAYRKINDTRYADLALFEWMPLLNNALFFVSAETDLSIRGNASYTLRRFVDVVNSNATLLPPFKTLLLPTLRTNLRAKSEEVQTEYILLLSHIVKTITVLDDFADMKVLLCEGDEEANFFNNINHIQLYRRQEAVTKLGQLASQINGASVAHYILPMIEHYAYVEDEKFRNIGNDTIAAIEKLIGRVTYKQYMAIFKRYLSGLKETSATIRDSVKLVVTLSKAFLVNIKSPGDTFAGLPKDQVKLSSQVELDMITPLSTVLNKRNEETIVQRTPLIEALASFIMCLSHEHIVSILPGTLTSICQILRSRADSIREAVRKHLARASNIVGPKYTRFIISELKTALARGFQVHVLGFTVHTILASMEFNHGDLDESADLLMYIVMENLFGSTGKEKEADGYKTTMKEVKNNRSNDIAEILVRHISLNKFESILRPLKMILKERITSKIQAKIDELIRRISLGLLKNDQLADHDMLVLCYEIFADSEAKIFEKKRKEFTESEMHFMVQLDAKPQMVVNETKIHTEVMQRLSLDLLRTTLSKNEKFVNVSDLRGFLPFFDIGLNSESEPVIISVLRVLGFVIDLQFEDQVDIFKTAARKCLNIIKGSPSTDSELVQACYKYLSSILRHREDLALKESSLGYLLVRIQSDINSTNKQGIAFNFIKALVSKHVMIPEVYDTMDKIREVMVTSHSKERRDTSRSIYYQFIMEYDQGRGRLENQFTFLVDNLGYPAEAGKQSVMEFIHLILQKAGAQLLKTLSSSFFVGLAKVLISDTTARTKEMAVSLITVIFEKQGMESFDKYISGWMNSKNSALLRCSLQLYGIRLKSCGLTNKELNDDVIDHIREVLESSKNSSEVAVPWELLYSVLNCLSSILKIDASVVDEELLEDLISVLLFPHSWIRLSGNRLINVLMAKEGVLSSSNIQNIAYRMFHQMRAPGCDKALTAEAIKFLMRSVLFWEAGSVEFDASLNGSGEAEDEAEEEAEDEDKEQSNLMMTEWAMNHASKIIRSHRSSQGAKYSSIQLLAMAIQSLPLERLSELSETFILALYAIHENMKENDDADFIELHNIAIECLKLLEDKVGISAYTQSYANVRAEINKTRQERRTKRARLAITAPDVAARKRSRKNEKAKEKRKHEKDENGFYHTKKKRTLRR</sequence>
<evidence type="ECO:0000259" key="3">
    <source>
        <dbReference type="Pfam" id="PF20416"/>
    </source>
</evidence>
<feature type="domain" description="U3 small nucleolar RNA-associated protein 20" evidence="3">
    <location>
        <begin position="1604"/>
        <end position="1819"/>
    </location>
</feature>
<dbReference type="Pfam" id="PF07539">
    <property type="entry name" value="UTP20_N"/>
    <property type="match status" value="1"/>
</dbReference>
<feature type="compositionally biased region" description="Basic and acidic residues" evidence="1">
    <location>
        <begin position="2462"/>
        <end position="2477"/>
    </location>
</feature>
<reference evidence="5" key="2">
    <citation type="submission" date="2021-01" db="EMBL/GenBank/DDBJ databases">
        <authorList>
            <person name="Schikora-Tamarit M.A."/>
        </authorList>
    </citation>
    <scope>NUCLEOTIDE SEQUENCE</scope>
    <source>
        <strain evidence="5">CBS2887</strain>
    </source>
</reference>
<dbReference type="OrthoDB" id="360653at2759"/>
<dbReference type="GO" id="GO:0030686">
    <property type="term" value="C:90S preribosome"/>
    <property type="evidence" value="ECO:0007669"/>
    <property type="project" value="TreeGrafter"/>
</dbReference>
<dbReference type="Gene3D" id="1.25.10.10">
    <property type="entry name" value="Leucine-rich Repeat Variant"/>
    <property type="match status" value="1"/>
</dbReference>
<dbReference type="EMBL" id="JAEUBG010003196">
    <property type="protein sequence ID" value="KAH3683281.1"/>
    <property type="molecule type" value="Genomic_DNA"/>
</dbReference>
<dbReference type="PANTHER" id="PTHR17695">
    <property type="entry name" value="SMALL SUBUNIT PROCESSOME COMPONENT 20 HOMOLOG"/>
    <property type="match status" value="1"/>
</dbReference>
<accession>A0A9P8TLI8</accession>
<evidence type="ECO:0008006" key="7">
    <source>
        <dbReference type="Google" id="ProtNLM"/>
    </source>
</evidence>
<dbReference type="InterPro" id="IPR016024">
    <property type="entry name" value="ARM-type_fold"/>
</dbReference>
<dbReference type="InterPro" id="IPR046523">
    <property type="entry name" value="UTP20_dom"/>
</dbReference>
<dbReference type="InterPro" id="IPR011989">
    <property type="entry name" value="ARM-like"/>
</dbReference>
<dbReference type="InterPro" id="IPR052575">
    <property type="entry name" value="SSU_processome_comp_20"/>
</dbReference>
<protein>
    <recommendedName>
        <fullName evidence="7">U3 small nucleolar RNA-associated protein 20</fullName>
    </recommendedName>
</protein>
<evidence type="ECO:0000259" key="4">
    <source>
        <dbReference type="Pfam" id="PF23099"/>
    </source>
</evidence>
<reference evidence="5" key="1">
    <citation type="journal article" date="2021" name="Open Biol.">
        <title>Shared evolutionary footprints suggest mitochondrial oxidative damage underlies multiple complex I losses in fungi.</title>
        <authorList>
            <person name="Schikora-Tamarit M.A."/>
            <person name="Marcet-Houben M."/>
            <person name="Nosek J."/>
            <person name="Gabaldon T."/>
        </authorList>
    </citation>
    <scope>NUCLEOTIDE SEQUENCE</scope>
    <source>
        <strain evidence="5">CBS2887</strain>
    </source>
</reference>
<dbReference type="Proteomes" id="UP000774326">
    <property type="component" value="Unassembled WGS sequence"/>
</dbReference>
<dbReference type="Pfam" id="PF23099">
    <property type="entry name" value="UTP20_C"/>
    <property type="match status" value="1"/>
</dbReference>
<dbReference type="InterPro" id="IPR057525">
    <property type="entry name" value="UTP20_C"/>
</dbReference>
<feature type="region of interest" description="Disordered" evidence="1">
    <location>
        <begin position="2448"/>
        <end position="2489"/>
    </location>
</feature>
<dbReference type="InterPro" id="IPR011430">
    <property type="entry name" value="UTP20_N"/>
</dbReference>
<name>A0A9P8TLI8_WICPI</name>
<proteinExistence type="predicted"/>
<gene>
    <name evidence="5" type="ORF">WICPIJ_005750</name>
</gene>
<feature type="domain" description="U3 small nucleolar RNA-associated protein 20 C-terminal" evidence="4">
    <location>
        <begin position="2374"/>
        <end position="2474"/>
    </location>
</feature>
<feature type="compositionally biased region" description="Basic residues" evidence="1">
    <location>
        <begin position="2480"/>
        <end position="2489"/>
    </location>
</feature>
<comment type="caution">
    <text evidence="5">The sequence shown here is derived from an EMBL/GenBank/DDBJ whole genome shotgun (WGS) entry which is preliminary data.</text>
</comment>
<keyword evidence="6" id="KW-1185">Reference proteome</keyword>
<evidence type="ECO:0000313" key="5">
    <source>
        <dbReference type="EMBL" id="KAH3683281.1"/>
    </source>
</evidence>
<dbReference type="GO" id="GO:0032040">
    <property type="term" value="C:small-subunit processome"/>
    <property type="evidence" value="ECO:0007669"/>
    <property type="project" value="TreeGrafter"/>
</dbReference>
<evidence type="ECO:0000259" key="2">
    <source>
        <dbReference type="Pfam" id="PF07539"/>
    </source>
</evidence>
<evidence type="ECO:0000256" key="1">
    <source>
        <dbReference type="SAM" id="MobiDB-lite"/>
    </source>
</evidence>
<organism evidence="5 6">
    <name type="scientific">Wickerhamomyces pijperi</name>
    <name type="common">Yeast</name>
    <name type="synonym">Pichia pijperi</name>
    <dbReference type="NCBI Taxonomy" id="599730"/>
    <lineage>
        <taxon>Eukaryota</taxon>
        <taxon>Fungi</taxon>
        <taxon>Dikarya</taxon>
        <taxon>Ascomycota</taxon>
        <taxon>Saccharomycotina</taxon>
        <taxon>Saccharomycetes</taxon>
        <taxon>Phaffomycetales</taxon>
        <taxon>Wickerhamomycetaceae</taxon>
        <taxon>Wickerhamomyces</taxon>
    </lineage>
</organism>